<dbReference type="AlphaFoldDB" id="A0A834AXU6"/>
<protein>
    <submittedName>
        <fullName evidence="1">Uncharacterized protein</fullName>
    </submittedName>
</protein>
<comment type="caution">
    <text evidence="1">The sequence shown here is derived from an EMBL/GenBank/DDBJ whole genome shotgun (WGS) entry which is preliminary data.</text>
</comment>
<organism evidence="1 2">
    <name type="scientific">Phyllostomus discolor</name>
    <name type="common">pale spear-nosed bat</name>
    <dbReference type="NCBI Taxonomy" id="89673"/>
    <lineage>
        <taxon>Eukaryota</taxon>
        <taxon>Metazoa</taxon>
        <taxon>Chordata</taxon>
        <taxon>Craniata</taxon>
        <taxon>Vertebrata</taxon>
        <taxon>Euteleostomi</taxon>
        <taxon>Mammalia</taxon>
        <taxon>Eutheria</taxon>
        <taxon>Laurasiatheria</taxon>
        <taxon>Chiroptera</taxon>
        <taxon>Yangochiroptera</taxon>
        <taxon>Phyllostomidae</taxon>
        <taxon>Phyllostominae</taxon>
        <taxon>Phyllostomus</taxon>
    </lineage>
</organism>
<proteinExistence type="predicted"/>
<evidence type="ECO:0000313" key="2">
    <source>
        <dbReference type="Proteomes" id="UP000664940"/>
    </source>
</evidence>
<reference evidence="1 2" key="1">
    <citation type="journal article" date="2020" name="Nature">
        <title>Six reference-quality genomes reveal evolution of bat adaptations.</title>
        <authorList>
            <person name="Jebb D."/>
            <person name="Huang Z."/>
            <person name="Pippel M."/>
            <person name="Hughes G.M."/>
            <person name="Lavrichenko K."/>
            <person name="Devanna P."/>
            <person name="Winkler S."/>
            <person name="Jermiin L.S."/>
            <person name="Skirmuntt E.C."/>
            <person name="Katzourakis A."/>
            <person name="Burkitt-Gray L."/>
            <person name="Ray D.A."/>
            <person name="Sullivan K.A.M."/>
            <person name="Roscito J.G."/>
            <person name="Kirilenko B.M."/>
            <person name="Davalos L.M."/>
            <person name="Corthals A.P."/>
            <person name="Power M.L."/>
            <person name="Jones G."/>
            <person name="Ransome R.D."/>
            <person name="Dechmann D.K.N."/>
            <person name="Locatelli A.G."/>
            <person name="Puechmaille S.J."/>
            <person name="Fedrigo O."/>
            <person name="Jarvis E.D."/>
            <person name="Hiller M."/>
            <person name="Vernes S.C."/>
            <person name="Myers E.W."/>
            <person name="Teeling E.C."/>
        </authorList>
    </citation>
    <scope>NUCLEOTIDE SEQUENCE [LARGE SCALE GENOMIC DNA]</scope>
    <source>
        <strain evidence="1">Bat1K_MPI-CBG_1</strain>
    </source>
</reference>
<name>A0A834AXU6_9CHIR</name>
<gene>
    <name evidence="1" type="ORF">HJG60_010173</name>
</gene>
<evidence type="ECO:0000313" key="1">
    <source>
        <dbReference type="EMBL" id="KAF6119762.1"/>
    </source>
</evidence>
<dbReference type="Proteomes" id="UP000664940">
    <property type="component" value="Unassembled WGS sequence"/>
</dbReference>
<sequence>MWLPLAGSVALSFCGGRAHKGTVASASTSACEEICPSAIALMLVNSVPPHMSPVLQLRGSESSELICGPFKGNCLGIQQFLFPEPQHPLFFTTRSYEELSSWCWNPGLWCLVWGWDPLLQYIPPNLYAPQWEQVQPIPCVCLS</sequence>
<accession>A0A834AXU6</accession>
<dbReference type="EMBL" id="JABVXQ010000003">
    <property type="protein sequence ID" value="KAF6119762.1"/>
    <property type="molecule type" value="Genomic_DNA"/>
</dbReference>